<dbReference type="EMBL" id="JAOPHQ010005987">
    <property type="protein sequence ID" value="KAK0133447.1"/>
    <property type="molecule type" value="Genomic_DNA"/>
</dbReference>
<sequence>MAKPVIFTFKTFSATYANQPLSLGAFEPPRKGEELGQGDIRLCPVRVLKAYIEMTAGFQQSDSLSLNVECSCVLGSSTQSPTFRHM</sequence>
<evidence type="ECO:0000313" key="2">
    <source>
        <dbReference type="Proteomes" id="UP001174136"/>
    </source>
</evidence>
<dbReference type="Proteomes" id="UP001174136">
    <property type="component" value="Unassembled WGS sequence"/>
</dbReference>
<protein>
    <submittedName>
        <fullName evidence="1">Uncharacterized protein</fullName>
    </submittedName>
</protein>
<gene>
    <name evidence="1" type="ORF">N1851_031042</name>
</gene>
<proteinExistence type="predicted"/>
<dbReference type="AlphaFoldDB" id="A0AA47NR78"/>
<name>A0AA47NR78_MERPO</name>
<accession>A0AA47NR78</accession>
<evidence type="ECO:0000313" key="1">
    <source>
        <dbReference type="EMBL" id="KAK0133447.1"/>
    </source>
</evidence>
<reference evidence="1" key="1">
    <citation type="journal article" date="2023" name="Front. Mar. Sci.">
        <title>A new Merluccius polli reference genome to investigate the effects of global change in West African waters.</title>
        <authorList>
            <person name="Mateo J.L."/>
            <person name="Blanco-Fernandez C."/>
            <person name="Garcia-Vazquez E."/>
            <person name="Machado-Schiaffino G."/>
        </authorList>
    </citation>
    <scope>NUCLEOTIDE SEQUENCE</scope>
    <source>
        <strain evidence="1">C29</strain>
        <tissue evidence="1">Fin</tissue>
    </source>
</reference>
<organism evidence="1 2">
    <name type="scientific">Merluccius polli</name>
    <name type="common">Benguela hake</name>
    <name type="synonym">Merluccius cadenati</name>
    <dbReference type="NCBI Taxonomy" id="89951"/>
    <lineage>
        <taxon>Eukaryota</taxon>
        <taxon>Metazoa</taxon>
        <taxon>Chordata</taxon>
        <taxon>Craniata</taxon>
        <taxon>Vertebrata</taxon>
        <taxon>Euteleostomi</taxon>
        <taxon>Actinopterygii</taxon>
        <taxon>Neopterygii</taxon>
        <taxon>Teleostei</taxon>
        <taxon>Neoteleostei</taxon>
        <taxon>Acanthomorphata</taxon>
        <taxon>Zeiogadaria</taxon>
        <taxon>Gadariae</taxon>
        <taxon>Gadiformes</taxon>
        <taxon>Gadoidei</taxon>
        <taxon>Merlucciidae</taxon>
        <taxon>Merluccius</taxon>
    </lineage>
</organism>
<keyword evidence="2" id="KW-1185">Reference proteome</keyword>
<comment type="caution">
    <text evidence="1">The sequence shown here is derived from an EMBL/GenBank/DDBJ whole genome shotgun (WGS) entry which is preliminary data.</text>
</comment>